<feature type="transmembrane region" description="Helical" evidence="1">
    <location>
        <begin position="245"/>
        <end position="262"/>
    </location>
</feature>
<dbReference type="Pfam" id="PF20176">
    <property type="entry name" value="DUF6541"/>
    <property type="match status" value="1"/>
</dbReference>
<feature type="transmembrane region" description="Helical" evidence="1">
    <location>
        <begin position="101"/>
        <end position="120"/>
    </location>
</feature>
<dbReference type="Proteomes" id="UP000176288">
    <property type="component" value="Chromosome"/>
</dbReference>
<feature type="transmembrane region" description="Helical" evidence="1">
    <location>
        <begin position="31"/>
        <end position="53"/>
    </location>
</feature>
<feature type="transmembrane region" description="Helical" evidence="1">
    <location>
        <begin position="219"/>
        <end position="238"/>
    </location>
</feature>
<evidence type="ECO:0000313" key="2">
    <source>
        <dbReference type="EMBL" id="AOZ72495.1"/>
    </source>
</evidence>
<keyword evidence="3" id="KW-1185">Reference proteome</keyword>
<dbReference type="KEGG" id="avu:BK816_03620"/>
<feature type="transmembrane region" description="Helical" evidence="1">
    <location>
        <begin position="443"/>
        <end position="465"/>
    </location>
</feature>
<proteinExistence type="predicted"/>
<keyword evidence="1" id="KW-0472">Membrane</keyword>
<keyword evidence="1" id="KW-0812">Transmembrane</keyword>
<name>A0A1D9MJL1_9ACTO</name>
<evidence type="ECO:0000313" key="3">
    <source>
        <dbReference type="Proteomes" id="UP000176288"/>
    </source>
</evidence>
<feature type="transmembrane region" description="Helical" evidence="1">
    <location>
        <begin position="477"/>
        <end position="500"/>
    </location>
</feature>
<feature type="transmembrane region" description="Helical" evidence="1">
    <location>
        <begin position="383"/>
        <end position="402"/>
    </location>
</feature>
<protein>
    <submittedName>
        <fullName evidence="2">Uncharacterized protein</fullName>
    </submittedName>
</protein>
<evidence type="ECO:0000256" key="1">
    <source>
        <dbReference type="SAM" id="Phobius"/>
    </source>
</evidence>
<dbReference type="RefSeq" id="WP_071163961.1">
    <property type="nucleotide sequence ID" value="NZ_CP017812.1"/>
</dbReference>
<feature type="transmembrane region" description="Helical" evidence="1">
    <location>
        <begin position="323"/>
        <end position="346"/>
    </location>
</feature>
<dbReference type="OrthoDB" id="3251757at2"/>
<feature type="transmembrane region" description="Helical" evidence="1">
    <location>
        <begin position="298"/>
        <end position="317"/>
    </location>
</feature>
<feature type="transmembrane region" description="Helical" evidence="1">
    <location>
        <begin position="189"/>
        <end position="213"/>
    </location>
</feature>
<accession>A0A1D9MJL1</accession>
<keyword evidence="1" id="KW-1133">Transmembrane helix</keyword>
<dbReference type="InterPro" id="IPR046671">
    <property type="entry name" value="DUF6541"/>
</dbReference>
<dbReference type="STRING" id="1912795.BK816_03620"/>
<feature type="transmembrane region" description="Helical" evidence="1">
    <location>
        <begin position="408"/>
        <end position="431"/>
    </location>
</feature>
<sequence length="656" mass="72346">MFALSFFQLLFWLFAPGLVLALFLRLPAKLVYPFILPGSVASLALVAIASTFIPGLYRPYIIPFALVPVWVIAYFLGLWQASQNKFTFTSYHFSDLLQFKTLNVLVAALSGAILFGRVFYRSISPVSITPSLWDLQFHNNLTRYIAETGDASPLTVASFATGSPRAINGFYPNGLAFVSALLGKNNVMLAVNLTETIMVAAFGAGLVLLAARMFQSSPLIPWLMVVTMPFFLTFAAKLHATGGRWAYGFGFALTPWVFLLFFNTWEWLNEKRNASTFLTSTITTLAAVLALALGHAAALYLIGFFVIPWTLSLVWQQRKDLTGMAYAGVTVLFSSLITVGLLVYGLRNVGAIKYPQLSLARRALWEGFSAGEMSRWYSGAPEIGSKVVLVLVVLSLIALAFNGPRWLIFSYLLAVAFYFAAVYIEVPYYFLLHPLYNDRTRTASLLSLAGPLLIVGGINAWSQIISSLVKSDSEKPAHAISPLLIISSILCVVSAGALYTEHPDLRNKERFDIVHNAARVENANLVNEPEVELWKKFAQEHPHAGLIGHPSTGSPLIYAATGLKVFPRYTSLVLNHDELELLRHIGDRPLAPKYCELAKKLGVEYIYADSEKYRGGNTGNKSEYTSLDALLENPDQMSVVESGDGVTIYHLDQCSK</sequence>
<dbReference type="EMBL" id="CP017812">
    <property type="protein sequence ID" value="AOZ72495.1"/>
    <property type="molecule type" value="Genomic_DNA"/>
</dbReference>
<gene>
    <name evidence="2" type="ORF">BK816_03620</name>
</gene>
<reference evidence="2 3" key="1">
    <citation type="submission" date="2016-10" db="EMBL/GenBank/DDBJ databases">
        <title>Actinomyces aegypiusis sp. nov., isolated from the Aegypius monachus in Qinghai Tibet Plateau China.</title>
        <authorList>
            <person name="Wang Y."/>
        </authorList>
    </citation>
    <scope>NUCLEOTIDE SEQUENCE [LARGE SCALE GENOMIC DNA]</scope>
    <source>
        <strain evidence="2 3">VUL4_3</strain>
    </source>
</reference>
<feature type="transmembrane region" description="Helical" evidence="1">
    <location>
        <begin position="60"/>
        <end position="81"/>
    </location>
</feature>
<organism evidence="2 3">
    <name type="scientific">Boudabousia tangfeifanii</name>
    <dbReference type="NCBI Taxonomy" id="1912795"/>
    <lineage>
        <taxon>Bacteria</taxon>
        <taxon>Bacillati</taxon>
        <taxon>Actinomycetota</taxon>
        <taxon>Actinomycetes</taxon>
        <taxon>Actinomycetales</taxon>
        <taxon>Actinomycetaceae</taxon>
        <taxon>Boudabousia</taxon>
    </lineage>
</organism>
<dbReference type="AlphaFoldDB" id="A0A1D9MJL1"/>